<dbReference type="AlphaFoldDB" id="A0A1F6H3W6"/>
<proteinExistence type="predicted"/>
<organism evidence="1 2">
    <name type="scientific">Candidatus Lambdaproteobacteria bacterium RIFOXYD2_FULL_56_26</name>
    <dbReference type="NCBI Taxonomy" id="1817773"/>
    <lineage>
        <taxon>Bacteria</taxon>
        <taxon>Pseudomonadati</taxon>
        <taxon>Pseudomonadota</taxon>
        <taxon>Candidatus Lambdaproteobacteria</taxon>
    </lineage>
</organism>
<sequence length="73" mass="8533">MSESCQFCGREIEPQEPIFRSEDQEVCHQKCLERKLVGLELKGVKTELVDALLGSFRPAEKKTRFGFLRFREK</sequence>
<gene>
    <name evidence="1" type="ORF">A2557_08775</name>
</gene>
<dbReference type="EMBL" id="MFNF01000001">
    <property type="protein sequence ID" value="OGH05055.1"/>
    <property type="molecule type" value="Genomic_DNA"/>
</dbReference>
<evidence type="ECO:0000313" key="2">
    <source>
        <dbReference type="Proteomes" id="UP000177583"/>
    </source>
</evidence>
<accession>A0A1F6H3W6</accession>
<name>A0A1F6H3W6_9PROT</name>
<dbReference type="Proteomes" id="UP000177583">
    <property type="component" value="Unassembled WGS sequence"/>
</dbReference>
<reference evidence="1 2" key="1">
    <citation type="journal article" date="2016" name="Nat. Commun.">
        <title>Thousands of microbial genomes shed light on interconnected biogeochemical processes in an aquifer system.</title>
        <authorList>
            <person name="Anantharaman K."/>
            <person name="Brown C.T."/>
            <person name="Hug L.A."/>
            <person name="Sharon I."/>
            <person name="Castelle C.J."/>
            <person name="Probst A.J."/>
            <person name="Thomas B.C."/>
            <person name="Singh A."/>
            <person name="Wilkins M.J."/>
            <person name="Karaoz U."/>
            <person name="Brodie E.L."/>
            <person name="Williams K.H."/>
            <person name="Hubbard S.S."/>
            <person name="Banfield J.F."/>
        </authorList>
    </citation>
    <scope>NUCLEOTIDE SEQUENCE [LARGE SCALE GENOMIC DNA]</scope>
</reference>
<evidence type="ECO:0000313" key="1">
    <source>
        <dbReference type="EMBL" id="OGH05055.1"/>
    </source>
</evidence>
<protein>
    <submittedName>
        <fullName evidence="1">Uncharacterized protein</fullName>
    </submittedName>
</protein>
<comment type="caution">
    <text evidence="1">The sequence shown here is derived from an EMBL/GenBank/DDBJ whole genome shotgun (WGS) entry which is preliminary data.</text>
</comment>